<comment type="caution">
    <text evidence="1">The sequence shown here is derived from an EMBL/GenBank/DDBJ whole genome shotgun (WGS) entry which is preliminary data.</text>
</comment>
<dbReference type="AlphaFoldDB" id="A0A9P4NNV8"/>
<sequence>MSLIERLPTEIRCEILKALDDWPTLYRATLSSKDLFAAFKANPRGILKCFPPQPQRDCICDNCGNSEPTSEFLEAWLTALEQWKESSVQGPGVEIDDHYSGHAEALNRGPDLYRPTYAENSVLQYPDSYRPSYVSDHGTGNVRAIPRDNEYRGAQYPDVYIPSPATPSMVERVRNLTKYLQDTMFNSTGTICSLYFIENHLGMLCREQLCLTAFKLRNSINFDSINRVDLRTFQIWQRIQPLSNETHYLAFSAHGTDLNHDLFYKKLWREEACGFVKFAKPEFIRKYRQNSGLSMAEKSDIEVIKSLMLTEVVNRILTIAGSGGVEWAEKILRLHWEVCPCEICDKLPDWVGDLKDKVGTLEEEMLESMVSDPQHLFDLYSVVCGEVDDMLVDEDDPWITVVFGTQQERAMRWS</sequence>
<gene>
    <name evidence="1" type="ORF">EJ08DRAFT_650539</name>
</gene>
<proteinExistence type="predicted"/>
<accession>A0A9P4NNV8</accession>
<protein>
    <submittedName>
        <fullName evidence="1">Uncharacterized protein</fullName>
    </submittedName>
</protein>
<organism evidence="1 2">
    <name type="scientific">Tothia fuscella</name>
    <dbReference type="NCBI Taxonomy" id="1048955"/>
    <lineage>
        <taxon>Eukaryota</taxon>
        <taxon>Fungi</taxon>
        <taxon>Dikarya</taxon>
        <taxon>Ascomycota</taxon>
        <taxon>Pezizomycotina</taxon>
        <taxon>Dothideomycetes</taxon>
        <taxon>Pleosporomycetidae</taxon>
        <taxon>Venturiales</taxon>
        <taxon>Cylindrosympodiaceae</taxon>
        <taxon>Tothia</taxon>
    </lineage>
</organism>
<keyword evidence="2" id="KW-1185">Reference proteome</keyword>
<dbReference type="Proteomes" id="UP000800235">
    <property type="component" value="Unassembled WGS sequence"/>
</dbReference>
<evidence type="ECO:0000313" key="2">
    <source>
        <dbReference type="Proteomes" id="UP000800235"/>
    </source>
</evidence>
<evidence type="ECO:0000313" key="1">
    <source>
        <dbReference type="EMBL" id="KAF2429325.1"/>
    </source>
</evidence>
<dbReference type="EMBL" id="MU007048">
    <property type="protein sequence ID" value="KAF2429325.1"/>
    <property type="molecule type" value="Genomic_DNA"/>
</dbReference>
<reference evidence="1" key="1">
    <citation type="journal article" date="2020" name="Stud. Mycol.">
        <title>101 Dothideomycetes genomes: a test case for predicting lifestyles and emergence of pathogens.</title>
        <authorList>
            <person name="Haridas S."/>
            <person name="Albert R."/>
            <person name="Binder M."/>
            <person name="Bloem J."/>
            <person name="Labutti K."/>
            <person name="Salamov A."/>
            <person name="Andreopoulos B."/>
            <person name="Baker S."/>
            <person name="Barry K."/>
            <person name="Bills G."/>
            <person name="Bluhm B."/>
            <person name="Cannon C."/>
            <person name="Castanera R."/>
            <person name="Culley D."/>
            <person name="Daum C."/>
            <person name="Ezra D."/>
            <person name="Gonzalez J."/>
            <person name="Henrissat B."/>
            <person name="Kuo A."/>
            <person name="Liang C."/>
            <person name="Lipzen A."/>
            <person name="Lutzoni F."/>
            <person name="Magnuson J."/>
            <person name="Mondo S."/>
            <person name="Nolan M."/>
            <person name="Ohm R."/>
            <person name="Pangilinan J."/>
            <person name="Park H.-J."/>
            <person name="Ramirez L."/>
            <person name="Alfaro M."/>
            <person name="Sun H."/>
            <person name="Tritt A."/>
            <person name="Yoshinaga Y."/>
            <person name="Zwiers L.-H."/>
            <person name="Turgeon B."/>
            <person name="Goodwin S."/>
            <person name="Spatafora J."/>
            <person name="Crous P."/>
            <person name="Grigoriev I."/>
        </authorList>
    </citation>
    <scope>NUCLEOTIDE SEQUENCE</scope>
    <source>
        <strain evidence="1">CBS 130266</strain>
    </source>
</reference>
<name>A0A9P4NNV8_9PEZI</name>